<dbReference type="EMBL" id="HBIO01031038">
    <property type="protein sequence ID" value="CAE0478925.1"/>
    <property type="molecule type" value="Transcribed_RNA"/>
</dbReference>
<dbReference type="Pfam" id="PF01545">
    <property type="entry name" value="Cation_efflux"/>
    <property type="match status" value="1"/>
</dbReference>
<dbReference type="PANTHER" id="PTHR43840">
    <property type="entry name" value="MITOCHONDRIAL METAL TRANSPORTER 1-RELATED"/>
    <property type="match status" value="1"/>
</dbReference>
<evidence type="ECO:0000256" key="1">
    <source>
        <dbReference type="ARBA" id="ARBA00004141"/>
    </source>
</evidence>
<evidence type="ECO:0000256" key="7">
    <source>
        <dbReference type="SAM" id="MobiDB-lite"/>
    </source>
</evidence>
<dbReference type="GO" id="GO:0016020">
    <property type="term" value="C:membrane"/>
    <property type="evidence" value="ECO:0007669"/>
    <property type="project" value="UniProtKB-SubCell"/>
</dbReference>
<dbReference type="NCBIfam" id="TIGR01297">
    <property type="entry name" value="CDF"/>
    <property type="match status" value="1"/>
</dbReference>
<evidence type="ECO:0000259" key="9">
    <source>
        <dbReference type="Pfam" id="PF01545"/>
    </source>
</evidence>
<feature type="chain" id="PRO_5031202427" description="Cation efflux protein cytoplasmic domain-containing protein" evidence="8">
    <location>
        <begin position="31"/>
        <end position="640"/>
    </location>
</feature>
<keyword evidence="4" id="KW-0812">Transmembrane</keyword>
<evidence type="ECO:0000256" key="4">
    <source>
        <dbReference type="ARBA" id="ARBA00022692"/>
    </source>
</evidence>
<dbReference type="InterPro" id="IPR036837">
    <property type="entry name" value="Cation_efflux_CTD_sf"/>
</dbReference>
<evidence type="ECO:0008006" key="12">
    <source>
        <dbReference type="Google" id="ProtNLM"/>
    </source>
</evidence>
<name>A0A7S3QJ12_9STRA</name>
<comment type="subcellular location">
    <subcellularLocation>
        <location evidence="1">Membrane</location>
        <topology evidence="1">Multi-pass membrane protein</topology>
    </subcellularLocation>
</comment>
<dbReference type="Gene3D" id="1.20.1510.10">
    <property type="entry name" value="Cation efflux protein transmembrane domain"/>
    <property type="match status" value="1"/>
</dbReference>
<dbReference type="PANTHER" id="PTHR43840:SF15">
    <property type="entry name" value="MITOCHONDRIAL METAL TRANSPORTER 1-RELATED"/>
    <property type="match status" value="1"/>
</dbReference>
<evidence type="ECO:0000256" key="2">
    <source>
        <dbReference type="ARBA" id="ARBA00008114"/>
    </source>
</evidence>
<dbReference type="SUPFAM" id="SSF161111">
    <property type="entry name" value="Cation efflux protein transmembrane domain-like"/>
    <property type="match status" value="1"/>
</dbReference>
<dbReference type="InterPro" id="IPR050291">
    <property type="entry name" value="CDF_Transporter"/>
</dbReference>
<keyword evidence="6" id="KW-0472">Membrane</keyword>
<evidence type="ECO:0000256" key="6">
    <source>
        <dbReference type="ARBA" id="ARBA00023136"/>
    </source>
</evidence>
<dbReference type="InterPro" id="IPR058533">
    <property type="entry name" value="Cation_efflux_TM"/>
</dbReference>
<gene>
    <name evidence="11" type="ORF">CDEB00056_LOCUS23778</name>
</gene>
<feature type="region of interest" description="Disordered" evidence="7">
    <location>
        <begin position="65"/>
        <end position="124"/>
    </location>
</feature>
<sequence length="640" mass="69265">MGESNVSNGFSLTLTNVSVFLLLVSSPCSAFQFHGRPVPYHFASSSIGNRVDGWLPSKRIQRASRNMWGSSSSSKRSRSRSSCSINSRRTDLSMHMGHSHSHHHHHDHKEEPASSPAQTRPKPTTLTGKILHYLYKRRVTRILFAALVTLLPPLLLKSRTINNTNIAVFLLTSTALSLTEQIRKEVKYMLRRIQGIREGFIKHSPPKMNAGKYLFDNDNAADRVTLVGVVVNLVLSVGKAVVGVTCHSSALVADAGHSLSDLFSDFITLWAVQIARLPPDDDHPYGHGKFEAIGSLFLALTLFGTGISVGASSNAKLLQILQAQAVASAAGGASAAASVTLPTFPALIMAALSITSKEWLYRITKVVGEETNSQVVIANAWHHRSDAYSSILALGSIGLAMAVPGMVAADAAAGLLVAGMICMTGAEIMGEAVKQLTDTSDEDLGERVKVMLAEEETDDVVNIKRIRTRWMGSSAIIDLSITTPGQTSSSANRAIEERVKYKIMNREPDIIDAEVHASSDSVVCPLLTATNVWASEDVSVQGVEDDAREILMAHEDVASVEKCIVHYSETVNVNVDVSIKLENSESATVHSAAETGKELKDILQKSNLIHTARIYLDLNESQEEFSLPTSIFSKPASVRP</sequence>
<dbReference type="InterPro" id="IPR027470">
    <property type="entry name" value="Cation_efflux_CTD"/>
</dbReference>
<evidence type="ECO:0000256" key="3">
    <source>
        <dbReference type="ARBA" id="ARBA00022448"/>
    </source>
</evidence>
<dbReference type="InterPro" id="IPR002524">
    <property type="entry name" value="Cation_efflux"/>
</dbReference>
<feature type="domain" description="Cation efflux protein cytoplasmic" evidence="10">
    <location>
        <begin position="455"/>
        <end position="516"/>
    </location>
</feature>
<keyword evidence="5" id="KW-1133">Transmembrane helix</keyword>
<proteinExistence type="inferred from homology"/>
<dbReference type="AlphaFoldDB" id="A0A7S3QJ12"/>
<reference evidence="11" key="1">
    <citation type="submission" date="2021-01" db="EMBL/GenBank/DDBJ databases">
        <authorList>
            <person name="Corre E."/>
            <person name="Pelletier E."/>
            <person name="Niang G."/>
            <person name="Scheremetjew M."/>
            <person name="Finn R."/>
            <person name="Kale V."/>
            <person name="Holt S."/>
            <person name="Cochrane G."/>
            <person name="Meng A."/>
            <person name="Brown T."/>
            <person name="Cohen L."/>
        </authorList>
    </citation>
    <scope>NUCLEOTIDE SEQUENCE</scope>
    <source>
        <strain evidence="11">MM31A-1</strain>
    </source>
</reference>
<comment type="similarity">
    <text evidence="2">Belongs to the cation diffusion facilitator (CDF) transporter (TC 2.A.4) family.</text>
</comment>
<evidence type="ECO:0000256" key="5">
    <source>
        <dbReference type="ARBA" id="ARBA00022989"/>
    </source>
</evidence>
<dbReference type="GO" id="GO:0008324">
    <property type="term" value="F:monoatomic cation transmembrane transporter activity"/>
    <property type="evidence" value="ECO:0007669"/>
    <property type="project" value="InterPro"/>
</dbReference>
<feature type="compositionally biased region" description="Low complexity" evidence="7">
    <location>
        <begin position="65"/>
        <end position="87"/>
    </location>
</feature>
<evidence type="ECO:0000256" key="8">
    <source>
        <dbReference type="SAM" id="SignalP"/>
    </source>
</evidence>
<feature type="compositionally biased region" description="Polar residues" evidence="7">
    <location>
        <begin position="115"/>
        <end position="124"/>
    </location>
</feature>
<accession>A0A7S3QJ12</accession>
<feature type="compositionally biased region" description="Basic residues" evidence="7">
    <location>
        <begin position="97"/>
        <end position="107"/>
    </location>
</feature>
<organism evidence="11">
    <name type="scientific">Chaetoceros debilis</name>
    <dbReference type="NCBI Taxonomy" id="122233"/>
    <lineage>
        <taxon>Eukaryota</taxon>
        <taxon>Sar</taxon>
        <taxon>Stramenopiles</taxon>
        <taxon>Ochrophyta</taxon>
        <taxon>Bacillariophyta</taxon>
        <taxon>Coscinodiscophyceae</taxon>
        <taxon>Chaetocerotophycidae</taxon>
        <taxon>Chaetocerotales</taxon>
        <taxon>Chaetocerotaceae</taxon>
        <taxon>Chaetoceros</taxon>
    </lineage>
</organism>
<feature type="signal peptide" evidence="8">
    <location>
        <begin position="1"/>
        <end position="30"/>
    </location>
</feature>
<dbReference type="Gene3D" id="3.30.70.1350">
    <property type="entry name" value="Cation efflux protein, cytoplasmic domain"/>
    <property type="match status" value="1"/>
</dbReference>
<keyword evidence="3" id="KW-0813">Transport</keyword>
<evidence type="ECO:0000313" key="11">
    <source>
        <dbReference type="EMBL" id="CAE0478925.1"/>
    </source>
</evidence>
<dbReference type="SUPFAM" id="SSF160240">
    <property type="entry name" value="Cation efflux protein cytoplasmic domain-like"/>
    <property type="match status" value="1"/>
</dbReference>
<keyword evidence="8" id="KW-0732">Signal</keyword>
<dbReference type="FunFam" id="1.20.1510.10:FF:000006">
    <property type="entry name" value="Divalent cation efflux transporter"/>
    <property type="match status" value="1"/>
</dbReference>
<evidence type="ECO:0000259" key="10">
    <source>
        <dbReference type="Pfam" id="PF16916"/>
    </source>
</evidence>
<protein>
    <recommendedName>
        <fullName evidence="12">Cation efflux protein cytoplasmic domain-containing protein</fullName>
    </recommendedName>
</protein>
<feature type="domain" description="Cation efflux protein transmembrane" evidence="9">
    <location>
        <begin position="226"/>
        <end position="436"/>
    </location>
</feature>
<dbReference type="InterPro" id="IPR027469">
    <property type="entry name" value="Cation_efflux_TMD_sf"/>
</dbReference>
<dbReference type="Pfam" id="PF16916">
    <property type="entry name" value="ZT_dimer"/>
    <property type="match status" value="1"/>
</dbReference>